<keyword evidence="10" id="KW-0812">Transmembrane</keyword>
<feature type="region of interest" description="Disordered" evidence="9">
    <location>
        <begin position="266"/>
        <end position="426"/>
    </location>
</feature>
<dbReference type="PANTHER" id="PTHR10201:SF294">
    <property type="entry name" value="MATRIX METALLOPROTEINASE 16"/>
    <property type="match status" value="1"/>
</dbReference>
<dbReference type="SUPFAM" id="SSF47090">
    <property type="entry name" value="PGBD-like"/>
    <property type="match status" value="1"/>
</dbReference>
<feature type="binding site" evidence="8">
    <location>
        <position position="223"/>
    </location>
    <ligand>
        <name>Zn(2+)</name>
        <dbReference type="ChEBI" id="CHEBI:29105"/>
        <label>2</label>
        <note>catalytic</note>
    </ligand>
</feature>
<dbReference type="RefSeq" id="XP_038046900.1">
    <property type="nucleotide sequence ID" value="XM_038190972.1"/>
</dbReference>
<evidence type="ECO:0000256" key="5">
    <source>
        <dbReference type="ARBA" id="ARBA00022833"/>
    </source>
</evidence>
<keyword evidence="8" id="KW-0106">Calcium</keyword>
<keyword evidence="3 8" id="KW-0479">Metal-binding</keyword>
<dbReference type="InterPro" id="IPR021190">
    <property type="entry name" value="Pept_M10A"/>
</dbReference>
<dbReference type="GO" id="GO:0030574">
    <property type="term" value="P:collagen catabolic process"/>
    <property type="evidence" value="ECO:0007669"/>
    <property type="project" value="TreeGrafter"/>
</dbReference>
<evidence type="ECO:0000256" key="10">
    <source>
        <dbReference type="SAM" id="Phobius"/>
    </source>
</evidence>
<accession>A0A913Z7T1</accession>
<reference evidence="13" key="1">
    <citation type="submission" date="2022-11" db="UniProtKB">
        <authorList>
            <consortium name="EnsemblMetazoa"/>
        </authorList>
    </citation>
    <scope>IDENTIFICATION</scope>
</reference>
<feature type="domain" description="Peptidase metallopeptidase" evidence="12">
    <location>
        <begin position="108"/>
        <end position="267"/>
    </location>
</feature>
<dbReference type="GO" id="GO:0006508">
    <property type="term" value="P:proteolysis"/>
    <property type="evidence" value="ECO:0007669"/>
    <property type="project" value="UniProtKB-KW"/>
</dbReference>
<feature type="active site" evidence="7">
    <location>
        <position position="224"/>
    </location>
</feature>
<dbReference type="PRINTS" id="PR00138">
    <property type="entry name" value="MATRIXIN"/>
</dbReference>
<evidence type="ECO:0000256" key="11">
    <source>
        <dbReference type="SAM" id="SignalP"/>
    </source>
</evidence>
<proteinExistence type="inferred from homology"/>
<dbReference type="CDD" id="cd04278">
    <property type="entry name" value="ZnMc_MMP"/>
    <property type="match status" value="1"/>
</dbReference>
<evidence type="ECO:0000256" key="9">
    <source>
        <dbReference type="SAM" id="MobiDB-lite"/>
    </source>
</evidence>
<dbReference type="GeneID" id="119721082"/>
<feature type="binding site" evidence="8">
    <location>
        <position position="201"/>
    </location>
    <ligand>
        <name>Ca(2+)</name>
        <dbReference type="ChEBI" id="CHEBI:29108"/>
        <label>1</label>
    </ligand>
</feature>
<dbReference type="Pfam" id="PF00413">
    <property type="entry name" value="Peptidase_M10"/>
    <property type="match status" value="1"/>
</dbReference>
<dbReference type="GO" id="GO:0008270">
    <property type="term" value="F:zinc ion binding"/>
    <property type="evidence" value="ECO:0007669"/>
    <property type="project" value="InterPro"/>
</dbReference>
<organism evidence="13 14">
    <name type="scientific">Patiria miniata</name>
    <name type="common">Bat star</name>
    <name type="synonym">Asterina miniata</name>
    <dbReference type="NCBI Taxonomy" id="46514"/>
    <lineage>
        <taxon>Eukaryota</taxon>
        <taxon>Metazoa</taxon>
        <taxon>Echinodermata</taxon>
        <taxon>Eleutherozoa</taxon>
        <taxon>Asterozoa</taxon>
        <taxon>Asteroidea</taxon>
        <taxon>Valvatacea</taxon>
        <taxon>Valvatida</taxon>
        <taxon>Asterinidae</taxon>
        <taxon>Patiria</taxon>
    </lineage>
</organism>
<feature type="binding site" evidence="8">
    <location>
        <position position="180"/>
    </location>
    <ligand>
        <name>Ca(2+)</name>
        <dbReference type="ChEBI" id="CHEBI:29108"/>
        <label>3</label>
    </ligand>
</feature>
<protein>
    <recommendedName>
        <fullName evidence="12">Peptidase metallopeptidase domain-containing protein</fullName>
    </recommendedName>
</protein>
<dbReference type="InterPro" id="IPR033739">
    <property type="entry name" value="M10A_MMP"/>
</dbReference>
<feature type="binding site" description="in inhibited form" evidence="8">
    <location>
        <position position="86"/>
    </location>
    <ligand>
        <name>Zn(2+)</name>
        <dbReference type="ChEBI" id="CHEBI:29105"/>
        <label>2</label>
        <note>catalytic</note>
    </ligand>
</feature>
<dbReference type="GO" id="GO:0030198">
    <property type="term" value="P:extracellular matrix organization"/>
    <property type="evidence" value="ECO:0007669"/>
    <property type="project" value="TreeGrafter"/>
</dbReference>
<name>A0A913Z7T1_PATMI</name>
<dbReference type="InterPro" id="IPR001818">
    <property type="entry name" value="Pept_M10_metallopeptidase"/>
</dbReference>
<feature type="binding site" evidence="8">
    <location>
        <position position="163"/>
    </location>
    <ligand>
        <name>Ca(2+)</name>
        <dbReference type="ChEBI" id="CHEBI:29108"/>
        <label>2</label>
    </ligand>
</feature>
<dbReference type="InterPro" id="IPR024079">
    <property type="entry name" value="MetalloPept_cat_dom_sf"/>
</dbReference>
<feature type="binding site" evidence="8">
    <location>
        <position position="200"/>
    </location>
    <ligand>
        <name>Ca(2+)</name>
        <dbReference type="ChEBI" id="CHEBI:29108"/>
        <label>3</label>
    </ligand>
</feature>
<feature type="chain" id="PRO_5036940805" description="Peptidase metallopeptidase domain-containing protein" evidence="11">
    <location>
        <begin position="22"/>
        <end position="559"/>
    </location>
</feature>
<dbReference type="OrthoDB" id="406838at2759"/>
<feature type="binding site" evidence="8">
    <location>
        <position position="233"/>
    </location>
    <ligand>
        <name>Zn(2+)</name>
        <dbReference type="ChEBI" id="CHEBI:29105"/>
        <label>2</label>
        <note>catalytic</note>
    </ligand>
</feature>
<feature type="binding site" evidence="8">
    <location>
        <position position="203"/>
    </location>
    <ligand>
        <name>Ca(2+)</name>
        <dbReference type="ChEBI" id="CHEBI:29108"/>
        <label>3</label>
    </ligand>
</feature>
<dbReference type="GO" id="GO:0004222">
    <property type="term" value="F:metalloendopeptidase activity"/>
    <property type="evidence" value="ECO:0007669"/>
    <property type="project" value="InterPro"/>
</dbReference>
<feature type="compositionally biased region" description="Low complexity" evidence="9">
    <location>
        <begin position="363"/>
        <end position="412"/>
    </location>
</feature>
<feature type="compositionally biased region" description="Low complexity" evidence="9">
    <location>
        <begin position="273"/>
        <end position="310"/>
    </location>
</feature>
<dbReference type="EnsemblMetazoa" id="XM_038190972.1">
    <property type="protein sequence ID" value="XP_038046900.1"/>
    <property type="gene ID" value="LOC119721082"/>
</dbReference>
<evidence type="ECO:0000259" key="12">
    <source>
        <dbReference type="SMART" id="SM00235"/>
    </source>
</evidence>
<keyword evidence="2" id="KW-0645">Protease</keyword>
<feature type="binding site" evidence="8">
    <location>
        <position position="227"/>
    </location>
    <ligand>
        <name>Zn(2+)</name>
        <dbReference type="ChEBI" id="CHEBI:29105"/>
        <label>2</label>
        <note>catalytic</note>
    </ligand>
</feature>
<keyword evidence="5 8" id="KW-0862">Zinc</keyword>
<comment type="cofactor">
    <cofactor evidence="8">
        <name>Ca(2+)</name>
        <dbReference type="ChEBI" id="CHEBI:29108"/>
    </cofactor>
    <text evidence="8">Can bind about 5 Ca(2+) ions per subunit.</text>
</comment>
<keyword evidence="6" id="KW-0482">Metalloprotease</keyword>
<dbReference type="SUPFAM" id="SSF55486">
    <property type="entry name" value="Metalloproteases ('zincins'), catalytic domain"/>
    <property type="match status" value="1"/>
</dbReference>
<keyword evidence="4" id="KW-0378">Hydrolase</keyword>
<dbReference type="GO" id="GO:0031012">
    <property type="term" value="C:extracellular matrix"/>
    <property type="evidence" value="ECO:0007669"/>
    <property type="project" value="InterPro"/>
</dbReference>
<evidence type="ECO:0000256" key="3">
    <source>
        <dbReference type="ARBA" id="ARBA00022723"/>
    </source>
</evidence>
<feature type="binding site" evidence="8">
    <location>
        <position position="181"/>
    </location>
    <ligand>
        <name>Ca(2+)</name>
        <dbReference type="ChEBI" id="CHEBI:29108"/>
        <label>3</label>
    </ligand>
</feature>
<dbReference type="AlphaFoldDB" id="A0A913Z7T1"/>
<keyword evidence="11" id="KW-0732">Signal</keyword>
<comment type="cofactor">
    <cofactor evidence="8">
        <name>Zn(2+)</name>
        <dbReference type="ChEBI" id="CHEBI:29105"/>
    </cofactor>
    <text evidence="8">Binds 2 Zn(2+) ions per subunit.</text>
</comment>
<feature type="signal peptide" evidence="11">
    <location>
        <begin position="1"/>
        <end position="21"/>
    </location>
</feature>
<dbReference type="SMART" id="SM00235">
    <property type="entry name" value="ZnMc"/>
    <property type="match status" value="1"/>
</dbReference>
<sequence>MTGKMLLLSVLLVSSITVVHSGKIETTADCMMYLSKYGYVRPTTEGANMNEEDITAAIYKFQSMAHIAETGKCDEATKAMMNMPRCGFPDFDDDDVMDAKRKKRYVLYHTKWSKTDLTYRVNSVTPDIPDPSLVKNTFANALRVWSEVTTLTFANASWDEAADFVINFYGEGHDLDIESDGPGRVLAFALLPEDGRSFFDDNETWSINESPLPGIDLFLVAVHEFGHSLGLLHSNITGAVMAPYYRYDPNFRLHEDDIAGIQALYGDPNITRPTTPMPTATNPGPTTTSETTTTPQPTSTPQPQSTRLPSTPQPPSGQPTSGQQPTTSPVSTTTEPTTIPRRTSTPQSQSTRLPSTPQPPSGQPTSGRQPATSPVSTTTEPTTIPRRTSTPQSSTTPGLTTTTETATTPSCTGERCETEIDEPGSGGQSTIALVLLIVGCAVLILVAACMLLCMCLLVWRQHKSLAYRDHRQWSGVPIRNIPDLSREYGDVPRMAYFYEEEERMSRLMHVMRRSPYLQQGLPGQEEFIRPYIATGMEGPYRQDRRAEYAGRVVRNPMAI</sequence>
<comment type="similarity">
    <text evidence="1">Belongs to the peptidase M10A family.</text>
</comment>
<evidence type="ECO:0000256" key="1">
    <source>
        <dbReference type="ARBA" id="ARBA00010370"/>
    </source>
</evidence>
<keyword evidence="10" id="KW-1133">Transmembrane helix</keyword>
<evidence type="ECO:0000256" key="6">
    <source>
        <dbReference type="ARBA" id="ARBA00023049"/>
    </source>
</evidence>
<dbReference type="InterPro" id="IPR006026">
    <property type="entry name" value="Peptidase_Metallo"/>
</dbReference>
<evidence type="ECO:0000256" key="4">
    <source>
        <dbReference type="ARBA" id="ARBA00022801"/>
    </source>
</evidence>
<dbReference type="Proteomes" id="UP000887568">
    <property type="component" value="Unplaced"/>
</dbReference>
<evidence type="ECO:0000256" key="7">
    <source>
        <dbReference type="PIRSR" id="PIRSR621190-1"/>
    </source>
</evidence>
<dbReference type="GO" id="GO:0005615">
    <property type="term" value="C:extracellular space"/>
    <property type="evidence" value="ECO:0007669"/>
    <property type="project" value="TreeGrafter"/>
</dbReference>
<dbReference type="PANTHER" id="PTHR10201">
    <property type="entry name" value="MATRIX METALLOPROTEINASE"/>
    <property type="match status" value="1"/>
</dbReference>
<evidence type="ECO:0000313" key="13">
    <source>
        <dbReference type="EnsemblMetazoa" id="XP_038046900.1"/>
    </source>
</evidence>
<feature type="binding site" evidence="8">
    <location>
        <position position="203"/>
    </location>
    <ligand>
        <name>Ca(2+)</name>
        <dbReference type="ChEBI" id="CHEBI:29108"/>
        <label>1</label>
    </ligand>
</feature>
<feature type="binding site" evidence="8">
    <location>
        <position position="173"/>
    </location>
    <ligand>
        <name>Zn(2+)</name>
        <dbReference type="ChEBI" id="CHEBI:29105"/>
        <label>1</label>
    </ligand>
</feature>
<feature type="binding site" evidence="8">
    <location>
        <position position="127"/>
    </location>
    <ligand>
        <name>Ca(2+)</name>
        <dbReference type="ChEBI" id="CHEBI:29108"/>
        <label>1</label>
    </ligand>
</feature>
<evidence type="ECO:0000256" key="2">
    <source>
        <dbReference type="ARBA" id="ARBA00022670"/>
    </source>
</evidence>
<keyword evidence="14" id="KW-1185">Reference proteome</keyword>
<evidence type="ECO:0000313" key="14">
    <source>
        <dbReference type="Proteomes" id="UP000887568"/>
    </source>
</evidence>
<dbReference type="InterPro" id="IPR036365">
    <property type="entry name" value="PGBD-like_sf"/>
</dbReference>
<keyword evidence="10" id="KW-0472">Membrane</keyword>
<feature type="binding site" evidence="8">
    <location>
        <position position="241"/>
    </location>
    <ligand>
        <name>Zn(2+)</name>
        <dbReference type="ChEBI" id="CHEBI:29105"/>
        <label>2</label>
        <note>catalytic</note>
    </ligand>
</feature>
<dbReference type="Gene3D" id="3.40.390.10">
    <property type="entry name" value="Collagenase (Catalytic Domain)"/>
    <property type="match status" value="1"/>
</dbReference>
<dbReference type="OMA" id="EMEDGIC"/>
<feature type="compositionally biased region" description="Low complexity" evidence="9">
    <location>
        <begin position="318"/>
        <end position="348"/>
    </location>
</feature>
<evidence type="ECO:0000256" key="8">
    <source>
        <dbReference type="PIRSR" id="PIRSR621190-2"/>
    </source>
</evidence>
<feature type="transmembrane region" description="Helical" evidence="10">
    <location>
        <begin position="431"/>
        <end position="459"/>
    </location>
</feature>